<keyword evidence="9" id="KW-1185">Reference proteome</keyword>
<dbReference type="PANTHER" id="PTHR14663">
    <property type="entry name" value="METHYLTRANSFERASE NSUN7-RELATED"/>
    <property type="match status" value="1"/>
</dbReference>
<evidence type="ECO:0000256" key="1">
    <source>
        <dbReference type="ARBA" id="ARBA00022603"/>
    </source>
</evidence>
<comment type="caution">
    <text evidence="5">Lacks conserved residue(s) required for the propagation of feature annotation.</text>
</comment>
<dbReference type="InterPro" id="IPR049560">
    <property type="entry name" value="MeTrfase_RsmB-F_NOP2_cat"/>
</dbReference>
<evidence type="ECO:0000256" key="6">
    <source>
        <dbReference type="SAM" id="MobiDB-lite"/>
    </source>
</evidence>
<comment type="similarity">
    <text evidence="5">Belongs to the class I-like SAM-binding methyltransferase superfamily. RsmB/NOP family.</text>
</comment>
<feature type="active site" description="Nucleophile" evidence="5">
    <location>
        <position position="468"/>
    </location>
</feature>
<feature type="compositionally biased region" description="Low complexity" evidence="6">
    <location>
        <begin position="653"/>
        <end position="666"/>
    </location>
</feature>
<keyword evidence="4 5" id="KW-0694">RNA-binding</keyword>
<dbReference type="Gene3D" id="3.30.70.1170">
    <property type="entry name" value="Sun protein, domain 3"/>
    <property type="match status" value="1"/>
</dbReference>
<dbReference type="GO" id="GO:0032259">
    <property type="term" value="P:methylation"/>
    <property type="evidence" value="ECO:0007669"/>
    <property type="project" value="UniProtKB-KW"/>
</dbReference>
<feature type="region of interest" description="Disordered" evidence="6">
    <location>
        <begin position="30"/>
        <end position="49"/>
    </location>
</feature>
<reference evidence="8 9" key="1">
    <citation type="submission" date="2024-05" db="EMBL/GenBank/DDBJ databases">
        <title>A high-quality chromosomal-level genome assembly of Topmouth culter (Culter alburnus).</title>
        <authorList>
            <person name="Zhao H."/>
        </authorList>
    </citation>
    <scope>NUCLEOTIDE SEQUENCE [LARGE SCALE GENOMIC DNA]</scope>
    <source>
        <strain evidence="8">CATC2023</strain>
        <tissue evidence="8">Muscle</tissue>
    </source>
</reference>
<accession>A0AAW1ZUJ5</accession>
<evidence type="ECO:0000256" key="2">
    <source>
        <dbReference type="ARBA" id="ARBA00022679"/>
    </source>
</evidence>
<evidence type="ECO:0000259" key="7">
    <source>
        <dbReference type="PROSITE" id="PS51686"/>
    </source>
</evidence>
<dbReference type="PROSITE" id="PS51686">
    <property type="entry name" value="SAM_MT_RSMB_NOP"/>
    <property type="match status" value="1"/>
</dbReference>
<protein>
    <recommendedName>
        <fullName evidence="7">SAM-dependent MTase RsmB/NOP-type domain-containing protein</fullName>
    </recommendedName>
</protein>
<feature type="compositionally biased region" description="Low complexity" evidence="6">
    <location>
        <begin position="719"/>
        <end position="733"/>
    </location>
</feature>
<keyword evidence="1 5" id="KW-0489">Methyltransferase</keyword>
<feature type="compositionally biased region" description="Polar residues" evidence="6">
    <location>
        <begin position="702"/>
        <end position="718"/>
    </location>
</feature>
<comment type="caution">
    <text evidence="8">The sequence shown here is derived from an EMBL/GenBank/DDBJ whole genome shotgun (WGS) entry which is preliminary data.</text>
</comment>
<keyword evidence="2 5" id="KW-0808">Transferase</keyword>
<feature type="binding site" evidence="5">
    <location>
        <position position="355"/>
    </location>
    <ligand>
        <name>S-adenosyl-L-methionine</name>
        <dbReference type="ChEBI" id="CHEBI:59789"/>
    </ligand>
</feature>
<dbReference type="InterPro" id="IPR042620">
    <property type="entry name" value="NSUN7"/>
</dbReference>
<dbReference type="AlphaFoldDB" id="A0AAW1ZUJ5"/>
<evidence type="ECO:0000256" key="4">
    <source>
        <dbReference type="ARBA" id="ARBA00022884"/>
    </source>
</evidence>
<feature type="region of interest" description="Disordered" evidence="6">
    <location>
        <begin position="492"/>
        <end position="515"/>
    </location>
</feature>
<dbReference type="Proteomes" id="UP001479290">
    <property type="component" value="Unassembled WGS sequence"/>
</dbReference>
<dbReference type="PANTHER" id="PTHR14663:SF2">
    <property type="entry name" value="METHYLTRANSFERASE NSUN7-RELATED"/>
    <property type="match status" value="1"/>
</dbReference>
<dbReference type="Gene3D" id="3.40.50.150">
    <property type="entry name" value="Vaccinia Virus protein VP39"/>
    <property type="match status" value="1"/>
</dbReference>
<name>A0AAW1ZUJ5_CULAL</name>
<feature type="compositionally biased region" description="Polar residues" evidence="6">
    <location>
        <begin position="617"/>
        <end position="637"/>
    </location>
</feature>
<dbReference type="InterPro" id="IPR029063">
    <property type="entry name" value="SAM-dependent_MTases_sf"/>
</dbReference>
<dbReference type="InterPro" id="IPR049561">
    <property type="entry name" value="NSUN5_7_fdxn-like"/>
</dbReference>
<feature type="domain" description="SAM-dependent MTase RsmB/NOP-type" evidence="7">
    <location>
        <begin position="204"/>
        <end position="542"/>
    </location>
</feature>
<dbReference type="Pfam" id="PF01189">
    <property type="entry name" value="Methyltr_RsmB-F"/>
    <property type="match status" value="1"/>
</dbReference>
<sequence>MVRKGGAVRRSSKHGSHISALKRLSLLDPATAEPPPLQTDPSAPDESTACPDQVYLHAAAIFQSTHLEKPAAQRLISYGSRSEVSVPAVRAEASQRLAFQLAFNTLKYQELLEDVLIDSCFCVSQPMLDGRMSLVAVMLTDLMDRKFLPRMQPASQAEEEVKAVREVEACLLRFRTKLVASLARCRIKHDLLTLENILPENIRHRQERATQLPLYAWINTLRSSFEEVSEVLRTSGFSCVKSVGQLEGRTFCRDAHCHDLLVFPNGVKRDLTDTSLLSDHRLVIQDKSCCVGPWALRPLLAEGGDVLMTGCFSAQTVAHVAAVAASASAHTHAETHTLSQSNTRGQSTVIVCLGDEPPSQTDELQNTLSKLGCKNVKLLSVSLESLDVSDTRLQEVRVMVVMPACSLSAVSNPVDYIMQENRDPRLMLDLSHGSVSPEKLQTLVCRQRKDLQRVVQFPQVRAVLYSTCSVHPEENEEVLKTILSQTQEIHSTAPPYRLSSPGLLQDSITEDEDGSQEMKASFFRLEASDHHNGCFVALLTRQPEPEVIETPQEVLARAAAKGLLDGLHPNQPIKKEGRGRRSRKAPANQARSRNTRPHATQSDQSRVAEFLSHEMKGSSSAPTVCHQSGQSPRSSLQYDKPCSSRRLSQGMFSRTGSTPNTTGSTSYNAGSTPNTTGSTSYNTGFTSKTSGSTPNTTGSTSYNAGPTPNTTGSTSYNAGPTPNTTGSTPNPTSFSSLYSNSLTGLNAAAVSANDSHSSAPIAPPKGRHEVLRPATVSFPPALLSSDGLLPQRRSHTLTNPAHTHLRWSNSTPALPRSQTVFRARLNHLRPWF</sequence>
<dbReference type="SUPFAM" id="SSF53335">
    <property type="entry name" value="S-adenosyl-L-methionine-dependent methyltransferases"/>
    <property type="match status" value="1"/>
</dbReference>
<dbReference type="Pfam" id="PF21148">
    <property type="entry name" value="NSUN5_fdxn-like"/>
    <property type="match status" value="1"/>
</dbReference>
<feature type="compositionally biased region" description="Polar residues" evidence="6">
    <location>
        <begin position="589"/>
        <end position="605"/>
    </location>
</feature>
<evidence type="ECO:0000313" key="9">
    <source>
        <dbReference type="Proteomes" id="UP001479290"/>
    </source>
</evidence>
<evidence type="ECO:0000256" key="5">
    <source>
        <dbReference type="PROSITE-ProRule" id="PRU01023"/>
    </source>
</evidence>
<organism evidence="8 9">
    <name type="scientific">Culter alburnus</name>
    <name type="common">Topmouth culter</name>
    <dbReference type="NCBI Taxonomy" id="194366"/>
    <lineage>
        <taxon>Eukaryota</taxon>
        <taxon>Metazoa</taxon>
        <taxon>Chordata</taxon>
        <taxon>Craniata</taxon>
        <taxon>Vertebrata</taxon>
        <taxon>Euteleostomi</taxon>
        <taxon>Actinopterygii</taxon>
        <taxon>Neopterygii</taxon>
        <taxon>Teleostei</taxon>
        <taxon>Ostariophysi</taxon>
        <taxon>Cypriniformes</taxon>
        <taxon>Xenocyprididae</taxon>
        <taxon>Xenocypridinae</taxon>
        <taxon>Culter</taxon>
    </lineage>
</organism>
<proteinExistence type="inferred from homology"/>
<dbReference type="GO" id="GO:0008168">
    <property type="term" value="F:methyltransferase activity"/>
    <property type="evidence" value="ECO:0007669"/>
    <property type="project" value="UniProtKB-KW"/>
</dbReference>
<feature type="compositionally biased region" description="Polar residues" evidence="6">
    <location>
        <begin position="667"/>
        <end position="685"/>
    </location>
</feature>
<dbReference type="EMBL" id="JAWDJR010000014">
    <property type="protein sequence ID" value="KAK9963802.1"/>
    <property type="molecule type" value="Genomic_DNA"/>
</dbReference>
<evidence type="ECO:0000313" key="8">
    <source>
        <dbReference type="EMBL" id="KAK9963802.1"/>
    </source>
</evidence>
<keyword evidence="3 5" id="KW-0949">S-adenosyl-L-methionine</keyword>
<gene>
    <name evidence="8" type="ORF">ABG768_006964</name>
</gene>
<feature type="compositionally biased region" description="Low complexity" evidence="6">
    <location>
        <begin position="686"/>
        <end position="701"/>
    </location>
</feature>
<evidence type="ECO:0000256" key="3">
    <source>
        <dbReference type="ARBA" id="ARBA00022691"/>
    </source>
</evidence>
<dbReference type="InterPro" id="IPR001678">
    <property type="entry name" value="MeTrfase_RsmB-F_NOP2_dom"/>
</dbReference>
<dbReference type="GO" id="GO:0003723">
    <property type="term" value="F:RNA binding"/>
    <property type="evidence" value="ECO:0007669"/>
    <property type="project" value="UniProtKB-UniRule"/>
</dbReference>
<feature type="region of interest" description="Disordered" evidence="6">
    <location>
        <begin position="562"/>
        <end position="735"/>
    </location>
</feature>